<dbReference type="SUPFAM" id="SSF49764">
    <property type="entry name" value="HSP20-like chaperones"/>
    <property type="match status" value="1"/>
</dbReference>
<dbReference type="InterPro" id="IPR031107">
    <property type="entry name" value="Small_HSP"/>
</dbReference>
<evidence type="ECO:0000256" key="2">
    <source>
        <dbReference type="RuleBase" id="RU003616"/>
    </source>
</evidence>
<dbReference type="RefSeq" id="WP_061128662.1">
    <property type="nucleotide sequence ID" value="NZ_FCOF02000096.1"/>
</dbReference>
<gene>
    <name evidence="4" type="ORF">AWB75_07093</name>
</gene>
<dbReference type="AlphaFoldDB" id="A0A158DU29"/>
<comment type="caution">
    <text evidence="4">The sequence shown here is derived from an EMBL/GenBank/DDBJ whole genome shotgun (WGS) entry which is preliminary data.</text>
</comment>
<protein>
    <submittedName>
        <fullName evidence="4">Heat shock protein Hsp20</fullName>
    </submittedName>
</protein>
<evidence type="ECO:0000259" key="3">
    <source>
        <dbReference type="PROSITE" id="PS01031"/>
    </source>
</evidence>
<keyword evidence="4" id="KW-0346">Stress response</keyword>
<name>A0A158DU29_9BURK</name>
<dbReference type="InterPro" id="IPR008978">
    <property type="entry name" value="HSP20-like_chaperone"/>
</dbReference>
<sequence>MDLRNLIRWNRDRNVPAVHHREDDHPVFALHREMNRLFDDFFRSFDLPARFGASLGWPNIELSESDNEIKVIAELPGLEQKDVDVSLANDVLTIRGEKKGSSAGAVYSERWQGTFQRSVQISPDADPDRVTADFRNGVLTVTIAKRPDAPNRVRRIPVNG</sequence>
<proteinExistence type="inferred from homology"/>
<dbReference type="Pfam" id="PF00011">
    <property type="entry name" value="HSP20"/>
    <property type="match status" value="1"/>
</dbReference>
<dbReference type="Proteomes" id="UP000054870">
    <property type="component" value="Unassembled WGS sequence"/>
</dbReference>
<dbReference type="PANTHER" id="PTHR11527">
    <property type="entry name" value="HEAT-SHOCK PROTEIN 20 FAMILY MEMBER"/>
    <property type="match status" value="1"/>
</dbReference>
<dbReference type="EMBL" id="FCOF02000096">
    <property type="protein sequence ID" value="SAK97217.1"/>
    <property type="molecule type" value="Genomic_DNA"/>
</dbReference>
<evidence type="ECO:0000256" key="1">
    <source>
        <dbReference type="PROSITE-ProRule" id="PRU00285"/>
    </source>
</evidence>
<dbReference type="OrthoDB" id="9808910at2"/>
<feature type="domain" description="SHSP" evidence="3">
    <location>
        <begin position="51"/>
        <end position="160"/>
    </location>
</feature>
<dbReference type="Gene3D" id="2.60.40.790">
    <property type="match status" value="1"/>
</dbReference>
<dbReference type="InterPro" id="IPR002068">
    <property type="entry name" value="A-crystallin/Hsp20_dom"/>
</dbReference>
<dbReference type="PROSITE" id="PS01031">
    <property type="entry name" value="SHSP"/>
    <property type="match status" value="1"/>
</dbReference>
<dbReference type="CDD" id="cd06464">
    <property type="entry name" value="ACD_sHsps-like"/>
    <property type="match status" value="1"/>
</dbReference>
<keyword evidence="5" id="KW-1185">Reference proteome</keyword>
<evidence type="ECO:0000313" key="4">
    <source>
        <dbReference type="EMBL" id="SAK97217.1"/>
    </source>
</evidence>
<accession>A0A158DU29</accession>
<organism evidence="4 5">
    <name type="scientific">Caballeronia catudaia</name>
    <dbReference type="NCBI Taxonomy" id="1777136"/>
    <lineage>
        <taxon>Bacteria</taxon>
        <taxon>Pseudomonadati</taxon>
        <taxon>Pseudomonadota</taxon>
        <taxon>Betaproteobacteria</taxon>
        <taxon>Burkholderiales</taxon>
        <taxon>Burkholderiaceae</taxon>
        <taxon>Caballeronia</taxon>
    </lineage>
</organism>
<evidence type="ECO:0000313" key="5">
    <source>
        <dbReference type="Proteomes" id="UP000054870"/>
    </source>
</evidence>
<comment type="similarity">
    <text evidence="1 2">Belongs to the small heat shock protein (HSP20) family.</text>
</comment>
<reference evidence="4" key="1">
    <citation type="submission" date="2016-01" db="EMBL/GenBank/DDBJ databases">
        <authorList>
            <person name="Peeters C."/>
        </authorList>
    </citation>
    <scope>NUCLEOTIDE SEQUENCE [LARGE SCALE GENOMIC DNA]</scope>
    <source>
        <strain evidence="4">LMG 29318</strain>
    </source>
</reference>